<evidence type="ECO:0000313" key="1">
    <source>
        <dbReference type="Proteomes" id="UP000887580"/>
    </source>
</evidence>
<protein>
    <submittedName>
        <fullName evidence="2">Uncharacterized protein</fullName>
    </submittedName>
</protein>
<reference evidence="2" key="1">
    <citation type="submission" date="2022-11" db="UniProtKB">
        <authorList>
            <consortium name="WormBaseParasite"/>
        </authorList>
    </citation>
    <scope>IDENTIFICATION</scope>
</reference>
<evidence type="ECO:0000313" key="2">
    <source>
        <dbReference type="WBParaSite" id="PS1159_v2.g6317.t1"/>
    </source>
</evidence>
<accession>A0AC35GKN2</accession>
<organism evidence="1 2">
    <name type="scientific">Panagrolaimus sp. PS1159</name>
    <dbReference type="NCBI Taxonomy" id="55785"/>
    <lineage>
        <taxon>Eukaryota</taxon>
        <taxon>Metazoa</taxon>
        <taxon>Ecdysozoa</taxon>
        <taxon>Nematoda</taxon>
        <taxon>Chromadorea</taxon>
        <taxon>Rhabditida</taxon>
        <taxon>Tylenchina</taxon>
        <taxon>Panagrolaimomorpha</taxon>
        <taxon>Panagrolaimoidea</taxon>
        <taxon>Panagrolaimidae</taxon>
        <taxon>Panagrolaimus</taxon>
    </lineage>
</organism>
<dbReference type="Proteomes" id="UP000887580">
    <property type="component" value="Unplaced"/>
</dbReference>
<proteinExistence type="predicted"/>
<sequence>MHTETGSISSKDALGLAQCLDKFVESFLEGCCCCVVKKKEYDPFVFHKNDPRYYSWMGFIHIKRLGFLLKFLQFLLKFTV</sequence>
<name>A0AC35GKN2_9BILA</name>
<dbReference type="WBParaSite" id="PS1159_v2.g6317.t1">
    <property type="protein sequence ID" value="PS1159_v2.g6317.t1"/>
    <property type="gene ID" value="PS1159_v2.g6317"/>
</dbReference>